<evidence type="ECO:0000256" key="1">
    <source>
        <dbReference type="ARBA" id="ARBA00023242"/>
    </source>
</evidence>
<accession>A0A8H5JDA5</accession>
<sequence>MPASTRGGSKLEFVSVSHPDEVKNRHNKRKIHQHVMKDIGLSRRKNTRTRKSRTEQEISKDPALHETHAAYTLSQPDNYRHNAISQSSVQLLGPGADRTLYSSTDTRAKMMEAFLLRPKSSICDKVREMCFAIGLVDQATLNLALAETALYSNEYTGDMHSGREDSTALKHYNLSLRFTSQKIQTLNSVPSDEILITVIGLANYDMSIGKVERYSTHLAGLETLVRGRGGVERFRSSYLLLSLIWSDVIGSLSLDRPPRFAAPSHLWTQPEPPTITHVLEKTLNALEEFSPVLSDLCSVLLSLTRVAKASQHWEESTFRYCETILQSSYFLLLVPRHIPSEGPEEHSSGIPLIHQAVRLAALRFLVTAAEHSHHTLGAIHYRKPQLSNLLADYEISWHGLEELQVWVLVIATVTEGTHDRDWMTERIAITIERLGLNWIELKGTLRQIAWLDSFEGQFSRLEEAMNSQKGIARIDSIPRNE</sequence>
<feature type="compositionally biased region" description="Basic residues" evidence="2">
    <location>
        <begin position="42"/>
        <end position="51"/>
    </location>
</feature>
<name>A0A8H5JDA5_9HYPO</name>
<keyword evidence="4" id="KW-1185">Reference proteome</keyword>
<dbReference type="InterPro" id="IPR021858">
    <property type="entry name" value="Fun_TF"/>
</dbReference>
<feature type="compositionally biased region" description="Basic and acidic residues" evidence="2">
    <location>
        <begin position="52"/>
        <end position="65"/>
    </location>
</feature>
<dbReference type="PANTHER" id="PTHR37540">
    <property type="entry name" value="TRANSCRIPTION FACTOR (ACR-2), PUTATIVE-RELATED-RELATED"/>
    <property type="match status" value="1"/>
</dbReference>
<evidence type="ECO:0000256" key="2">
    <source>
        <dbReference type="SAM" id="MobiDB-lite"/>
    </source>
</evidence>
<dbReference type="Proteomes" id="UP000582016">
    <property type="component" value="Unassembled WGS sequence"/>
</dbReference>
<dbReference type="AlphaFoldDB" id="A0A8H5JDA5"/>
<comment type="caution">
    <text evidence="3">The sequence shown here is derived from an EMBL/GenBank/DDBJ whole genome shotgun (WGS) entry which is preliminary data.</text>
</comment>
<evidence type="ECO:0000313" key="4">
    <source>
        <dbReference type="Proteomes" id="UP000582016"/>
    </source>
</evidence>
<keyword evidence="1" id="KW-0539">Nucleus</keyword>
<dbReference type="PANTHER" id="PTHR37540:SF5">
    <property type="entry name" value="TRANSCRIPTION FACTOR DOMAIN-CONTAINING PROTEIN"/>
    <property type="match status" value="1"/>
</dbReference>
<dbReference type="Pfam" id="PF11951">
    <property type="entry name" value="Fungal_trans_2"/>
    <property type="match status" value="1"/>
</dbReference>
<dbReference type="EMBL" id="JAAOAQ010000379">
    <property type="protein sequence ID" value="KAF5551011.1"/>
    <property type="molecule type" value="Genomic_DNA"/>
</dbReference>
<evidence type="ECO:0000313" key="3">
    <source>
        <dbReference type="EMBL" id="KAF5551011.1"/>
    </source>
</evidence>
<dbReference type="OrthoDB" id="3469225at2759"/>
<organism evidence="3 4">
    <name type="scientific">Fusarium phyllophilum</name>
    <dbReference type="NCBI Taxonomy" id="47803"/>
    <lineage>
        <taxon>Eukaryota</taxon>
        <taxon>Fungi</taxon>
        <taxon>Dikarya</taxon>
        <taxon>Ascomycota</taxon>
        <taxon>Pezizomycotina</taxon>
        <taxon>Sordariomycetes</taxon>
        <taxon>Hypocreomycetidae</taxon>
        <taxon>Hypocreales</taxon>
        <taxon>Nectriaceae</taxon>
        <taxon>Fusarium</taxon>
        <taxon>Fusarium fujikuroi species complex</taxon>
    </lineage>
</organism>
<protein>
    <recommendedName>
        <fullName evidence="5">Tachykinin family protein</fullName>
    </recommendedName>
</protein>
<gene>
    <name evidence="3" type="ORF">FPHYL_9240</name>
</gene>
<reference evidence="3 4" key="1">
    <citation type="submission" date="2020-05" db="EMBL/GenBank/DDBJ databases">
        <title>Identification and distribution of gene clusters putatively required for synthesis of sphingolipid metabolism inhibitors in phylogenetically diverse species of the filamentous fungus Fusarium.</title>
        <authorList>
            <person name="Kim H.-S."/>
            <person name="Busman M."/>
            <person name="Brown D.W."/>
            <person name="Divon H."/>
            <person name="Uhlig S."/>
            <person name="Proctor R.H."/>
        </authorList>
    </citation>
    <scope>NUCLEOTIDE SEQUENCE [LARGE SCALE GENOMIC DNA]</scope>
    <source>
        <strain evidence="3 4">NRRL 13617</strain>
    </source>
</reference>
<proteinExistence type="predicted"/>
<feature type="region of interest" description="Disordered" evidence="2">
    <location>
        <begin position="41"/>
        <end position="65"/>
    </location>
</feature>
<evidence type="ECO:0008006" key="5">
    <source>
        <dbReference type="Google" id="ProtNLM"/>
    </source>
</evidence>